<keyword evidence="5" id="KW-1185">Reference proteome</keyword>
<keyword evidence="1 2" id="KW-0238">DNA-binding</keyword>
<dbReference type="AlphaFoldDB" id="A0A4R1R9A9"/>
<comment type="caution">
    <text evidence="4">The sequence shown here is derived from an EMBL/GenBank/DDBJ whole genome shotgun (WGS) entry which is preliminary data.</text>
</comment>
<dbReference type="InterPro" id="IPR036271">
    <property type="entry name" value="Tet_transcr_reg_TetR-rel_C_sf"/>
</dbReference>
<dbReference type="Pfam" id="PF00440">
    <property type="entry name" value="TetR_N"/>
    <property type="match status" value="1"/>
</dbReference>
<evidence type="ECO:0000256" key="1">
    <source>
        <dbReference type="ARBA" id="ARBA00023125"/>
    </source>
</evidence>
<name>A0A4R1R9A9_HYDET</name>
<feature type="DNA-binding region" description="H-T-H motif" evidence="2">
    <location>
        <begin position="28"/>
        <end position="47"/>
    </location>
</feature>
<dbReference type="PANTHER" id="PTHR30055:SF233">
    <property type="entry name" value="REGULATORY PROTEIN TETR"/>
    <property type="match status" value="1"/>
</dbReference>
<organism evidence="4 5">
    <name type="scientific">Hydrogenispora ethanolica</name>
    <dbReference type="NCBI Taxonomy" id="1082276"/>
    <lineage>
        <taxon>Bacteria</taxon>
        <taxon>Bacillati</taxon>
        <taxon>Bacillota</taxon>
        <taxon>Hydrogenispora</taxon>
    </lineage>
</organism>
<accession>A0A4R1R9A9</accession>
<dbReference type="Pfam" id="PF17938">
    <property type="entry name" value="TetR_C_29"/>
    <property type="match status" value="1"/>
</dbReference>
<dbReference type="SUPFAM" id="SSF46689">
    <property type="entry name" value="Homeodomain-like"/>
    <property type="match status" value="1"/>
</dbReference>
<dbReference type="GO" id="GO:0003700">
    <property type="term" value="F:DNA-binding transcription factor activity"/>
    <property type="evidence" value="ECO:0007669"/>
    <property type="project" value="TreeGrafter"/>
</dbReference>
<dbReference type="OrthoDB" id="9789566at2"/>
<evidence type="ECO:0000313" key="5">
    <source>
        <dbReference type="Proteomes" id="UP000295008"/>
    </source>
</evidence>
<gene>
    <name evidence="4" type="ORF">EDC14_102636</name>
</gene>
<dbReference type="GO" id="GO:0000976">
    <property type="term" value="F:transcription cis-regulatory region binding"/>
    <property type="evidence" value="ECO:0007669"/>
    <property type="project" value="TreeGrafter"/>
</dbReference>
<dbReference type="SUPFAM" id="SSF48498">
    <property type="entry name" value="Tetracyclin repressor-like, C-terminal domain"/>
    <property type="match status" value="1"/>
</dbReference>
<dbReference type="PRINTS" id="PR00455">
    <property type="entry name" value="HTHTETR"/>
</dbReference>
<sequence length="205" mass="23088">MEKEKDARTKLIEAAVRLFAQKGYAAVTFKDLAEASGVNSALINYHFGGKEGLYAAMVESQFSKFAESIVNPQLAALEPAQRIRQIIRNLSRLHQSNPYIRRLLGSELVNPTPCFETLIKERAVKFSRQVVATIQEGIDKGQFRKDLNPAITAATMLGSVHFYFVGKPIIQNLLPLTDAMDQEFERHVVEIFFQGILDPDYREGQ</sequence>
<reference evidence="4 5" key="1">
    <citation type="submission" date="2019-03" db="EMBL/GenBank/DDBJ databases">
        <title>Genomic Encyclopedia of Type Strains, Phase IV (KMG-IV): sequencing the most valuable type-strain genomes for metagenomic binning, comparative biology and taxonomic classification.</title>
        <authorList>
            <person name="Goeker M."/>
        </authorList>
    </citation>
    <scope>NUCLEOTIDE SEQUENCE [LARGE SCALE GENOMIC DNA]</scope>
    <source>
        <strain evidence="4 5">LX-B</strain>
    </source>
</reference>
<dbReference type="InterPro" id="IPR009057">
    <property type="entry name" value="Homeodomain-like_sf"/>
</dbReference>
<dbReference type="InterPro" id="IPR050109">
    <property type="entry name" value="HTH-type_TetR-like_transc_reg"/>
</dbReference>
<dbReference type="Gene3D" id="1.10.357.10">
    <property type="entry name" value="Tetracycline Repressor, domain 2"/>
    <property type="match status" value="1"/>
</dbReference>
<feature type="domain" description="HTH tetR-type" evidence="3">
    <location>
        <begin position="5"/>
        <end position="65"/>
    </location>
</feature>
<dbReference type="Proteomes" id="UP000295008">
    <property type="component" value="Unassembled WGS sequence"/>
</dbReference>
<dbReference type="InterPro" id="IPR001647">
    <property type="entry name" value="HTH_TetR"/>
</dbReference>
<dbReference type="PROSITE" id="PS50977">
    <property type="entry name" value="HTH_TETR_2"/>
    <property type="match status" value="1"/>
</dbReference>
<proteinExistence type="predicted"/>
<evidence type="ECO:0000259" key="3">
    <source>
        <dbReference type="PROSITE" id="PS50977"/>
    </source>
</evidence>
<dbReference type="RefSeq" id="WP_132015779.1">
    <property type="nucleotide sequence ID" value="NZ_SLUN01000026.1"/>
</dbReference>
<protein>
    <submittedName>
        <fullName evidence="4">TetR family transcriptional regulator</fullName>
    </submittedName>
</protein>
<dbReference type="EMBL" id="SLUN01000026">
    <property type="protein sequence ID" value="TCL62293.1"/>
    <property type="molecule type" value="Genomic_DNA"/>
</dbReference>
<evidence type="ECO:0000256" key="2">
    <source>
        <dbReference type="PROSITE-ProRule" id="PRU00335"/>
    </source>
</evidence>
<evidence type="ECO:0000313" key="4">
    <source>
        <dbReference type="EMBL" id="TCL62293.1"/>
    </source>
</evidence>
<dbReference type="Gene3D" id="1.10.10.60">
    <property type="entry name" value="Homeodomain-like"/>
    <property type="match status" value="1"/>
</dbReference>
<dbReference type="InterPro" id="IPR041474">
    <property type="entry name" value="NicS_C"/>
</dbReference>
<dbReference type="PANTHER" id="PTHR30055">
    <property type="entry name" value="HTH-TYPE TRANSCRIPTIONAL REGULATOR RUTR"/>
    <property type="match status" value="1"/>
</dbReference>